<keyword evidence="2" id="KW-1185">Reference proteome</keyword>
<evidence type="ECO:0000313" key="2">
    <source>
        <dbReference type="Proteomes" id="UP001595616"/>
    </source>
</evidence>
<dbReference type="RefSeq" id="WP_379840135.1">
    <property type="nucleotide sequence ID" value="NZ_JBHRYQ010000001.1"/>
</dbReference>
<evidence type="ECO:0000313" key="1">
    <source>
        <dbReference type="EMBL" id="MFC3813231.1"/>
    </source>
</evidence>
<gene>
    <name evidence="1" type="ORF">ACFOOI_21375</name>
</gene>
<protein>
    <recommendedName>
        <fullName evidence="3">Resolvase HTH domain-containing protein</fullName>
    </recommendedName>
</protein>
<reference evidence="2" key="1">
    <citation type="journal article" date="2019" name="Int. J. Syst. Evol. Microbiol.">
        <title>The Global Catalogue of Microorganisms (GCM) 10K type strain sequencing project: providing services to taxonomists for standard genome sequencing and annotation.</title>
        <authorList>
            <consortium name="The Broad Institute Genomics Platform"/>
            <consortium name="The Broad Institute Genome Sequencing Center for Infectious Disease"/>
            <person name="Wu L."/>
            <person name="Ma J."/>
        </authorList>
    </citation>
    <scope>NUCLEOTIDE SEQUENCE [LARGE SCALE GENOMIC DNA]</scope>
    <source>
        <strain evidence="2">CECT 7956</strain>
    </source>
</reference>
<organism evidence="1 2">
    <name type="scientific">Lacihabitans lacunae</name>
    <dbReference type="NCBI Taxonomy" id="1028214"/>
    <lineage>
        <taxon>Bacteria</taxon>
        <taxon>Pseudomonadati</taxon>
        <taxon>Bacteroidota</taxon>
        <taxon>Cytophagia</taxon>
        <taxon>Cytophagales</taxon>
        <taxon>Leadbetterellaceae</taxon>
        <taxon>Lacihabitans</taxon>
    </lineage>
</organism>
<evidence type="ECO:0008006" key="3">
    <source>
        <dbReference type="Google" id="ProtNLM"/>
    </source>
</evidence>
<accession>A0ABV7Z4M8</accession>
<name>A0ABV7Z4M8_9BACT</name>
<sequence>MATRGRVGGRPTNLSNRKQEIAKDIYYSKKYTIQAICDELGISKPT</sequence>
<dbReference type="Proteomes" id="UP001595616">
    <property type="component" value="Unassembled WGS sequence"/>
</dbReference>
<comment type="caution">
    <text evidence="1">The sequence shown here is derived from an EMBL/GenBank/DDBJ whole genome shotgun (WGS) entry which is preliminary data.</text>
</comment>
<proteinExistence type="predicted"/>
<dbReference type="EMBL" id="JBHRYQ010000001">
    <property type="protein sequence ID" value="MFC3813231.1"/>
    <property type="molecule type" value="Genomic_DNA"/>
</dbReference>